<dbReference type="Gene3D" id="1.10.10.580">
    <property type="entry name" value="Structural maintenance of chromosome 1. Chain E"/>
    <property type="match status" value="1"/>
</dbReference>
<dbReference type="Gene3D" id="6.10.250.2410">
    <property type="match status" value="1"/>
</dbReference>
<dbReference type="NCBIfam" id="NF000994">
    <property type="entry name" value="PRK00104.1-3"/>
    <property type="match status" value="1"/>
</dbReference>
<keyword evidence="3" id="KW-0131">Cell cycle</keyword>
<dbReference type="GO" id="GO:0005737">
    <property type="term" value="C:cytoplasm"/>
    <property type="evidence" value="ECO:0007669"/>
    <property type="project" value="UniProtKB-SubCell"/>
</dbReference>
<keyword evidence="3" id="KW-0132">Cell division</keyword>
<proteinExistence type="inferred from homology"/>
<evidence type="ECO:0000256" key="2">
    <source>
        <dbReference type="ARBA" id="ARBA00044777"/>
    </source>
</evidence>
<keyword evidence="5" id="KW-1185">Reference proteome</keyword>
<evidence type="ECO:0000256" key="1">
    <source>
        <dbReference type="ARBA" id="ARBA00022829"/>
    </source>
</evidence>
<comment type="subunit">
    <text evidence="3">Component of a cohesin-like complex composed of ScpA, ScpB and the Smc homodimer, in which ScpA and ScpB bind to the head domain of Smc. The presence of the three proteins is required for the association of the complex with DNA.</text>
</comment>
<name>A0A1J0GHZ5_9CLOT</name>
<dbReference type="Proteomes" id="UP000182569">
    <property type="component" value="Chromosome"/>
</dbReference>
<dbReference type="KEGG" id="ceu:A7L45_13385"/>
<dbReference type="InterPro" id="IPR003768">
    <property type="entry name" value="ScpA"/>
</dbReference>
<dbReference type="GO" id="GO:0007059">
    <property type="term" value="P:chromosome segregation"/>
    <property type="evidence" value="ECO:0007669"/>
    <property type="project" value="UniProtKB-UniRule"/>
</dbReference>
<dbReference type="InterPro" id="IPR023093">
    <property type="entry name" value="ScpA-like_C"/>
</dbReference>
<comment type="subcellular location">
    <subcellularLocation>
        <location evidence="3">Cytoplasm</location>
    </subcellularLocation>
    <text evidence="3">Associated with two foci at the outer edges of the nucleoid region in young cells, and at four foci within both cell halves in older cells.</text>
</comment>
<dbReference type="Pfam" id="PF02616">
    <property type="entry name" value="SMC_ScpA"/>
    <property type="match status" value="1"/>
</dbReference>
<keyword evidence="1 3" id="KW-0159">Chromosome partition</keyword>
<dbReference type="HAMAP" id="MF_01805">
    <property type="entry name" value="ScpA"/>
    <property type="match status" value="1"/>
</dbReference>
<dbReference type="AlphaFoldDB" id="A0A1J0GHZ5"/>
<organism evidence="4 5">
    <name type="scientific">Clostridium estertheticum subsp. estertheticum</name>
    <dbReference type="NCBI Taxonomy" id="1552"/>
    <lineage>
        <taxon>Bacteria</taxon>
        <taxon>Bacillati</taxon>
        <taxon>Bacillota</taxon>
        <taxon>Clostridia</taxon>
        <taxon>Eubacteriales</taxon>
        <taxon>Clostridiaceae</taxon>
        <taxon>Clostridium</taxon>
    </lineage>
</organism>
<dbReference type="GO" id="GO:0051301">
    <property type="term" value="P:cell division"/>
    <property type="evidence" value="ECO:0007669"/>
    <property type="project" value="UniProtKB-KW"/>
</dbReference>
<dbReference type="STRING" id="1552.A7L45_13385"/>
<evidence type="ECO:0000256" key="3">
    <source>
        <dbReference type="HAMAP-Rule" id="MF_01805"/>
    </source>
</evidence>
<dbReference type="PANTHER" id="PTHR33969">
    <property type="entry name" value="SEGREGATION AND CONDENSATION PROTEIN A"/>
    <property type="match status" value="1"/>
</dbReference>
<gene>
    <name evidence="3" type="primary">scpA</name>
    <name evidence="4" type="ORF">A7L45_13385</name>
</gene>
<evidence type="ECO:0000313" key="5">
    <source>
        <dbReference type="Proteomes" id="UP000182569"/>
    </source>
</evidence>
<dbReference type="OrthoDB" id="9811016at2"/>
<reference evidence="5" key="1">
    <citation type="journal article" date="2016" name="Front. Microbiol.">
        <title>Complete Genome Sequence of Clostridium estertheticum DSM 8809, a Microbe Identified in Spoiled Vacuum Packed Beef.</title>
        <authorList>
            <person name="Yu Z."/>
            <person name="Gunn L."/>
            <person name="Brennan E."/>
            <person name="Reid R."/>
            <person name="Wall P.G."/>
            <person name="Gaora O.P."/>
            <person name="Hurley D."/>
            <person name="Bolton D."/>
            <person name="Fanning S."/>
        </authorList>
    </citation>
    <scope>NUCLEOTIDE SEQUENCE [LARGE SCALE GENOMIC DNA]</scope>
    <source>
        <strain evidence="5">DSM 8809</strain>
    </source>
</reference>
<evidence type="ECO:0000313" key="4">
    <source>
        <dbReference type="EMBL" id="APC40994.1"/>
    </source>
</evidence>
<dbReference type="EMBL" id="CP015756">
    <property type="protein sequence ID" value="APC40994.1"/>
    <property type="molecule type" value="Genomic_DNA"/>
</dbReference>
<dbReference type="PANTHER" id="PTHR33969:SF2">
    <property type="entry name" value="SEGREGATION AND CONDENSATION PROTEIN A"/>
    <property type="match status" value="1"/>
</dbReference>
<comment type="function">
    <text evidence="3">Participates in chromosomal partition during cell division. May act via the formation of a condensin-like complex containing Smc and ScpB that pull DNA away from mid-cell into both cell halves.</text>
</comment>
<protein>
    <recommendedName>
        <fullName evidence="2 3">Segregation and condensation protein A</fullName>
    </recommendedName>
</protein>
<dbReference type="GO" id="GO:0006260">
    <property type="term" value="P:DNA replication"/>
    <property type="evidence" value="ECO:0007669"/>
    <property type="project" value="UniProtKB-UniRule"/>
</dbReference>
<dbReference type="RefSeq" id="WP_071613287.1">
    <property type="nucleotide sequence ID" value="NZ_CP015756.1"/>
</dbReference>
<keyword evidence="3" id="KW-0963">Cytoplasm</keyword>
<comment type="similarity">
    <text evidence="3">Belongs to the ScpA family.</text>
</comment>
<sequence length="246" mass="29358">MPVSIKVTNFEGPFDLLLHLIKKNKMNIYDINIVEITNQYLEYLRSMREMDLEMTSEFIVIAATLIEIKSKYLLPKNKEDISTEDEYDVEKELMDKLVEYRKYKVIAENLKIMEQETGIMISKKPEIIEEDNQNSKEVDFLKNITIFDLHNLYNSLMEKYKNKMNTDIIVNKEILIDEYKIEDKMEELKQKLNHFGKIHFTNLIYGYSSKIEVIVMFLALLELIKIRSVRVFQENNFKAIYLERVN</sequence>
<accession>A0A1J0GHZ5</accession>